<reference evidence="13 14" key="1">
    <citation type="submission" date="2017-06" db="EMBL/GenBank/DDBJ databases">
        <authorList>
            <consortium name="Pathogen Informatics"/>
        </authorList>
    </citation>
    <scope>NUCLEOTIDE SEQUENCE [LARGE SCALE GENOMIC DNA]</scope>
    <source>
        <strain evidence="13 14">NCTC12149</strain>
    </source>
</reference>
<dbReference type="InterPro" id="IPR033248">
    <property type="entry name" value="Transketolase_C"/>
</dbReference>
<dbReference type="CDD" id="cd02007">
    <property type="entry name" value="TPP_DXS"/>
    <property type="match status" value="1"/>
</dbReference>
<evidence type="ECO:0000256" key="4">
    <source>
        <dbReference type="ARBA" id="ARBA00022679"/>
    </source>
</evidence>
<evidence type="ECO:0000256" key="10">
    <source>
        <dbReference type="ARBA" id="ARBA00055605"/>
    </source>
</evidence>
<keyword evidence="7 11" id="KW-0784">Thiamine biosynthesis</keyword>
<feature type="binding site" evidence="11">
    <location>
        <position position="208"/>
    </location>
    <ligand>
        <name>Mg(2+)</name>
        <dbReference type="ChEBI" id="CHEBI:18420"/>
    </ligand>
</feature>
<dbReference type="Proteomes" id="UP000215355">
    <property type="component" value="Chromosome 1"/>
</dbReference>
<comment type="catalytic activity">
    <reaction evidence="11">
        <text>D-glyceraldehyde 3-phosphate + pyruvate + H(+) = 1-deoxy-D-xylulose 5-phosphate + CO2</text>
        <dbReference type="Rhea" id="RHEA:12605"/>
        <dbReference type="ChEBI" id="CHEBI:15361"/>
        <dbReference type="ChEBI" id="CHEBI:15378"/>
        <dbReference type="ChEBI" id="CHEBI:16526"/>
        <dbReference type="ChEBI" id="CHEBI:57792"/>
        <dbReference type="ChEBI" id="CHEBI:59776"/>
        <dbReference type="EC" id="2.2.1.7"/>
    </reaction>
</comment>
<accession>A0AAJ4XFZ3</accession>
<dbReference type="InterPro" id="IPR009014">
    <property type="entry name" value="Transketo_C/PFOR_II"/>
</dbReference>
<comment type="cofactor">
    <cofactor evidence="11">
        <name>thiamine diphosphate</name>
        <dbReference type="ChEBI" id="CHEBI:58937"/>
    </cofactor>
    <text evidence="11">Binds 1 thiamine pyrophosphate per subunit.</text>
</comment>
<dbReference type="SMART" id="SM00861">
    <property type="entry name" value="Transket_pyr"/>
    <property type="match status" value="1"/>
</dbReference>
<protein>
    <recommendedName>
        <fullName evidence="11">1-deoxy-D-xylulose-5-phosphate synthase</fullName>
        <ecNumber evidence="11">2.2.1.7</ecNumber>
    </recommendedName>
    <alternativeName>
        <fullName evidence="11">1-deoxyxylulose-5-phosphate synthase</fullName>
        <shortName evidence="11">DXP synthase</shortName>
        <shortName evidence="11">DXPS</shortName>
    </alternativeName>
</protein>
<organism evidence="13 14">
    <name type="scientific">Sphingobacterium mizutaii</name>
    <dbReference type="NCBI Taxonomy" id="1010"/>
    <lineage>
        <taxon>Bacteria</taxon>
        <taxon>Pseudomonadati</taxon>
        <taxon>Bacteroidota</taxon>
        <taxon>Sphingobacteriia</taxon>
        <taxon>Sphingobacteriales</taxon>
        <taxon>Sphingobacteriaceae</taxon>
        <taxon>Sphingobacterium</taxon>
    </lineage>
</organism>
<keyword evidence="4 11" id="KW-0808">Transferase</keyword>
<evidence type="ECO:0000256" key="11">
    <source>
        <dbReference type="HAMAP-Rule" id="MF_00315"/>
    </source>
</evidence>
<keyword evidence="6 11" id="KW-0460">Magnesium</keyword>
<dbReference type="KEGG" id="smiz:4412673_04093"/>
<feature type="binding site" evidence="11">
    <location>
        <position position="405"/>
    </location>
    <ligand>
        <name>thiamine diphosphate</name>
        <dbReference type="ChEBI" id="CHEBI:58937"/>
    </ligand>
</feature>
<dbReference type="Pfam" id="PF13292">
    <property type="entry name" value="DXP_synthase_N"/>
    <property type="match status" value="1"/>
</dbReference>
<dbReference type="InterPro" id="IPR005475">
    <property type="entry name" value="Transketolase-like_Pyr-bd"/>
</dbReference>
<feature type="domain" description="Transketolase-like pyrimidine-binding" evidence="12">
    <location>
        <begin position="354"/>
        <end position="519"/>
    </location>
</feature>
<dbReference type="FunFam" id="3.40.50.920:FF:000002">
    <property type="entry name" value="1-deoxy-D-xylulose-5-phosphate synthase"/>
    <property type="match status" value="1"/>
</dbReference>
<feature type="binding site" evidence="11">
    <location>
        <position position="106"/>
    </location>
    <ligand>
        <name>thiamine diphosphate</name>
        <dbReference type="ChEBI" id="CHEBI:58937"/>
    </ligand>
</feature>
<evidence type="ECO:0000256" key="5">
    <source>
        <dbReference type="ARBA" id="ARBA00022723"/>
    </source>
</evidence>
<evidence type="ECO:0000259" key="12">
    <source>
        <dbReference type="SMART" id="SM00861"/>
    </source>
</evidence>
<evidence type="ECO:0000313" key="13">
    <source>
        <dbReference type="EMBL" id="SNV66295.1"/>
    </source>
</evidence>
<dbReference type="PANTHER" id="PTHR43322:SF5">
    <property type="entry name" value="1-DEOXY-D-XYLULOSE-5-PHOSPHATE SYNTHASE, CHLOROPLASTIC"/>
    <property type="match status" value="1"/>
</dbReference>
<evidence type="ECO:0000256" key="9">
    <source>
        <dbReference type="ARBA" id="ARBA00023229"/>
    </source>
</evidence>
<dbReference type="EMBL" id="LT906468">
    <property type="protein sequence ID" value="SNV66295.1"/>
    <property type="molecule type" value="Genomic_DNA"/>
</dbReference>
<dbReference type="NCBIfam" id="NF003933">
    <property type="entry name" value="PRK05444.2-2"/>
    <property type="match status" value="1"/>
</dbReference>
<sequence length="670" mass="74080">MLQIKLYIYTIVKRINCYFVSYFEIFSFMQVEAGPLLQKIQFPSDLRNLKESELEEVCKELRQFIIDIVSVNGGHFAASLGVVELTVALHYALNTPYDQVIFDVGHQAYGHKILTGRREEFHTNRILGGLSGFPKRGESEYDAFGVGHSSTSISAALGMAVASAYKGETDRQHVAVIGDGALTGGMAFEALNHAGIEKSNLLVILNDNCMSIDPNVGAMKEYLTSITTSKSYNRFRDDLVSVLEKISKKGPNAYGWAKKLEQSIKGTLLKNSNLFESLNFRYFGPVDGHDVNKLVKTIEDLKHINGPKLLHVVTVKGKGYALAEKDQTKWHAPGLFDKITGEIKKSISEKPQPPKYQDVFGHSLVELAETNDKIMGITPAMPSGSSMNIMMKAMPNRAFDVGIAEQHAVTFSAGLAAQGLVPFCNIYSSFMQRAYDQVIHDVALQKLNVVFCLDRAGLVGADGPTHHGAYDIAFMRCVPNMVLASPMNEEELRNLMYTAQLPDQGPFTIRYPRGNGVMPDWKLPFKEIPVGKGRKICDGEEIAILTFGHIGNEASKAILKLREDGIHPAHYDMRFAKPLDEALLHEVFKKYTKVVTVEDGCLPGGIGSAILEFMADHHYEAQVLRLGIPDGIVEHGEQAELWHICGYDAVGIEDQVRKLTKGIKTETLVG</sequence>
<dbReference type="GO" id="GO:0009228">
    <property type="term" value="P:thiamine biosynthetic process"/>
    <property type="evidence" value="ECO:0007669"/>
    <property type="project" value="UniProtKB-UniRule"/>
</dbReference>
<feature type="binding site" evidence="11">
    <location>
        <begin position="147"/>
        <end position="149"/>
    </location>
    <ligand>
        <name>thiamine diphosphate</name>
        <dbReference type="ChEBI" id="CHEBI:58937"/>
    </ligand>
</feature>
<dbReference type="GO" id="GO:0008661">
    <property type="term" value="F:1-deoxy-D-xylulose-5-phosphate synthase activity"/>
    <property type="evidence" value="ECO:0007669"/>
    <property type="project" value="UniProtKB-UniRule"/>
</dbReference>
<dbReference type="InterPro" id="IPR049557">
    <property type="entry name" value="Transketolase_CS"/>
</dbReference>
<comment type="cofactor">
    <cofactor evidence="11">
        <name>Mg(2+)</name>
        <dbReference type="ChEBI" id="CHEBI:18420"/>
    </cofactor>
    <text evidence="11">Binds 1 Mg(2+) ion per subunit.</text>
</comment>
<keyword evidence="9 11" id="KW-0414">Isoprene biosynthesis</keyword>
<dbReference type="CDD" id="cd07033">
    <property type="entry name" value="TPP_PYR_DXS_TK_like"/>
    <property type="match status" value="1"/>
</dbReference>
<dbReference type="PROSITE" id="PS00802">
    <property type="entry name" value="TRANSKETOLASE_2"/>
    <property type="match status" value="1"/>
</dbReference>
<dbReference type="PROSITE" id="PS00801">
    <property type="entry name" value="TRANSKETOLASE_1"/>
    <property type="match status" value="1"/>
</dbReference>
<dbReference type="SUPFAM" id="SSF52922">
    <property type="entry name" value="TK C-terminal domain-like"/>
    <property type="match status" value="1"/>
</dbReference>
<dbReference type="GO" id="GO:0030976">
    <property type="term" value="F:thiamine pyrophosphate binding"/>
    <property type="evidence" value="ECO:0007669"/>
    <property type="project" value="UniProtKB-UniRule"/>
</dbReference>
<dbReference type="GO" id="GO:0019288">
    <property type="term" value="P:isopentenyl diphosphate biosynthetic process, methylerythritol 4-phosphate pathway"/>
    <property type="evidence" value="ECO:0007669"/>
    <property type="project" value="TreeGrafter"/>
</dbReference>
<dbReference type="SUPFAM" id="SSF52518">
    <property type="entry name" value="Thiamin diphosphate-binding fold (THDP-binding)"/>
    <property type="match status" value="2"/>
</dbReference>
<dbReference type="GO" id="GO:0016114">
    <property type="term" value="P:terpenoid biosynthetic process"/>
    <property type="evidence" value="ECO:0007669"/>
    <property type="project" value="UniProtKB-UniRule"/>
</dbReference>
<comment type="similarity">
    <text evidence="2 11">Belongs to the transketolase family. DXPS subfamily.</text>
</comment>
<name>A0AAJ4XFZ3_9SPHI</name>
<feature type="binding site" evidence="11">
    <location>
        <position position="208"/>
    </location>
    <ligand>
        <name>thiamine diphosphate</name>
        <dbReference type="ChEBI" id="CHEBI:58937"/>
    </ligand>
</feature>
<dbReference type="Gene3D" id="3.40.50.970">
    <property type="match status" value="2"/>
</dbReference>
<evidence type="ECO:0000256" key="6">
    <source>
        <dbReference type="ARBA" id="ARBA00022842"/>
    </source>
</evidence>
<dbReference type="InterPro" id="IPR020826">
    <property type="entry name" value="Transketolase_BS"/>
</dbReference>
<evidence type="ECO:0000256" key="8">
    <source>
        <dbReference type="ARBA" id="ARBA00023052"/>
    </source>
</evidence>
<dbReference type="InterPro" id="IPR005477">
    <property type="entry name" value="Dxylulose-5-P_synthase"/>
</dbReference>
<evidence type="ECO:0000256" key="7">
    <source>
        <dbReference type="ARBA" id="ARBA00022977"/>
    </source>
</evidence>
<comment type="function">
    <text evidence="10 11">Catalyzes the acyloin condensation reaction between C atoms 2 and 3 of pyruvate and glyceraldehyde 3-phosphate to yield 1-deoxy-D-xylulose-5-phosphate (DXP).</text>
</comment>
<evidence type="ECO:0000256" key="1">
    <source>
        <dbReference type="ARBA" id="ARBA00004980"/>
    </source>
</evidence>
<comment type="pathway">
    <text evidence="1 11">Metabolic intermediate biosynthesis; 1-deoxy-D-xylulose 5-phosphate biosynthesis; 1-deoxy-D-xylulose 5-phosphate from D-glyceraldehyde 3-phosphate and pyruvate: step 1/1.</text>
</comment>
<dbReference type="Gene3D" id="3.40.50.920">
    <property type="match status" value="1"/>
</dbReference>
<dbReference type="PANTHER" id="PTHR43322">
    <property type="entry name" value="1-D-DEOXYXYLULOSE 5-PHOSPHATE SYNTHASE-RELATED"/>
    <property type="match status" value="1"/>
</dbReference>
<dbReference type="Pfam" id="PF02780">
    <property type="entry name" value="Transketolase_C"/>
    <property type="match status" value="1"/>
</dbReference>
<keyword evidence="5 11" id="KW-0479">Metal-binding</keyword>
<feature type="binding site" evidence="11">
    <location>
        <position position="320"/>
    </location>
    <ligand>
        <name>thiamine diphosphate</name>
        <dbReference type="ChEBI" id="CHEBI:58937"/>
    </ligand>
</feature>
<feature type="binding site" evidence="11">
    <location>
        <begin position="180"/>
        <end position="181"/>
    </location>
    <ligand>
        <name>thiamine diphosphate</name>
        <dbReference type="ChEBI" id="CHEBI:58937"/>
    </ligand>
</feature>
<dbReference type="FunFam" id="3.40.50.970:FF:000005">
    <property type="entry name" value="1-deoxy-D-xylulose-5-phosphate synthase"/>
    <property type="match status" value="1"/>
</dbReference>
<proteinExistence type="inferred from homology"/>
<dbReference type="EC" id="2.2.1.7" evidence="11"/>
<dbReference type="GO" id="GO:0005829">
    <property type="term" value="C:cytosol"/>
    <property type="evidence" value="ECO:0007669"/>
    <property type="project" value="TreeGrafter"/>
</dbReference>
<dbReference type="HAMAP" id="MF_00315">
    <property type="entry name" value="DXP_synth"/>
    <property type="match status" value="1"/>
</dbReference>
<keyword evidence="8 11" id="KW-0786">Thiamine pyrophosphate</keyword>
<dbReference type="GO" id="GO:0000287">
    <property type="term" value="F:magnesium ion binding"/>
    <property type="evidence" value="ECO:0007669"/>
    <property type="project" value="UniProtKB-UniRule"/>
</dbReference>
<evidence type="ECO:0000256" key="2">
    <source>
        <dbReference type="ARBA" id="ARBA00011081"/>
    </source>
</evidence>
<comment type="subunit">
    <text evidence="3 11">Homodimer.</text>
</comment>
<dbReference type="NCBIfam" id="TIGR00204">
    <property type="entry name" value="dxs"/>
    <property type="match status" value="1"/>
</dbReference>
<dbReference type="InterPro" id="IPR029061">
    <property type="entry name" value="THDP-binding"/>
</dbReference>
<dbReference type="Pfam" id="PF02779">
    <property type="entry name" value="Transket_pyr"/>
    <property type="match status" value="1"/>
</dbReference>
<evidence type="ECO:0000313" key="14">
    <source>
        <dbReference type="Proteomes" id="UP000215355"/>
    </source>
</evidence>
<feature type="binding site" evidence="11">
    <location>
        <position position="179"/>
    </location>
    <ligand>
        <name>Mg(2+)</name>
        <dbReference type="ChEBI" id="CHEBI:18420"/>
    </ligand>
</feature>
<evidence type="ECO:0000256" key="3">
    <source>
        <dbReference type="ARBA" id="ARBA00011738"/>
    </source>
</evidence>
<gene>
    <name evidence="13" type="primary">dxs_2</name>
    <name evidence="11" type="synonym">dxs</name>
    <name evidence="13" type="ORF">SAMEA4412673_04093</name>
</gene>
<dbReference type="AlphaFoldDB" id="A0AAJ4XFZ3"/>